<proteinExistence type="predicted"/>
<evidence type="ECO:0000313" key="2">
    <source>
        <dbReference type="Proteomes" id="UP001500280"/>
    </source>
</evidence>
<dbReference type="Pfam" id="PF12691">
    <property type="entry name" value="Phage_tail_terminator_6"/>
    <property type="match status" value="1"/>
</dbReference>
<protein>
    <recommendedName>
        <fullName evidence="3">Tail terminator</fullName>
    </recommendedName>
</protein>
<evidence type="ECO:0008006" key="3">
    <source>
        <dbReference type="Google" id="ProtNLM"/>
    </source>
</evidence>
<reference evidence="1 2" key="1">
    <citation type="journal article" date="2019" name="Int. J. Syst. Evol. Microbiol.">
        <title>The Global Catalogue of Microorganisms (GCM) 10K type strain sequencing project: providing services to taxonomists for standard genome sequencing and annotation.</title>
        <authorList>
            <consortium name="The Broad Institute Genomics Platform"/>
            <consortium name="The Broad Institute Genome Sequencing Center for Infectious Disease"/>
            <person name="Wu L."/>
            <person name="Ma J."/>
        </authorList>
    </citation>
    <scope>NUCLEOTIDE SEQUENCE [LARGE SCALE GENOMIC DNA]</scope>
    <source>
        <strain evidence="1 2">JCM 14307</strain>
    </source>
</reference>
<sequence>MHDVRVATSYWGRNGVTLLEEVAGLLEELGLGDYNPPTGGDIFLGGMPATTDAAVVLTRQPGVESDSRLGYDEPVVLFRVRGTPNNATVAEARAQAIYDAIHGLANRRLPGGTWLVLGVGTQAGPIFAGRDTNARDEWSVAVRMELHRPTVNRS</sequence>
<accession>A0ABN2J2M1</accession>
<comment type="caution">
    <text evidence="1">The sequence shown here is derived from an EMBL/GenBank/DDBJ whole genome shotgun (WGS) entry which is preliminary data.</text>
</comment>
<name>A0ABN2J2M1_9ACTN</name>
<evidence type="ECO:0000313" key="1">
    <source>
        <dbReference type="EMBL" id="GAA1716370.1"/>
    </source>
</evidence>
<dbReference type="EMBL" id="BAAANF010000027">
    <property type="protein sequence ID" value="GAA1716370.1"/>
    <property type="molecule type" value="Genomic_DNA"/>
</dbReference>
<dbReference type="Proteomes" id="UP001500280">
    <property type="component" value="Unassembled WGS sequence"/>
</dbReference>
<gene>
    <name evidence="1" type="ORF">GCM10009745_76070</name>
</gene>
<organism evidence="1 2">
    <name type="scientific">Kribbella yunnanensis</name>
    <dbReference type="NCBI Taxonomy" id="190194"/>
    <lineage>
        <taxon>Bacteria</taxon>
        <taxon>Bacillati</taxon>
        <taxon>Actinomycetota</taxon>
        <taxon>Actinomycetes</taxon>
        <taxon>Propionibacteriales</taxon>
        <taxon>Kribbellaceae</taxon>
        <taxon>Kribbella</taxon>
    </lineage>
</organism>
<dbReference type="InterPro" id="IPR024411">
    <property type="entry name" value="Tail_terminator_phage"/>
</dbReference>
<keyword evidence="2" id="KW-1185">Reference proteome</keyword>